<gene>
    <name evidence="1" type="ORF">ACD_78C00363G0001</name>
</gene>
<accession>K1XGX4</accession>
<evidence type="ECO:0000313" key="1">
    <source>
        <dbReference type="EMBL" id="EKD29545.1"/>
    </source>
</evidence>
<reference evidence="1" key="1">
    <citation type="journal article" date="2012" name="Science">
        <title>Fermentation, hydrogen, and sulfur metabolism in multiple uncultivated bacterial phyla.</title>
        <authorList>
            <person name="Wrighton K.C."/>
            <person name="Thomas B.C."/>
            <person name="Sharon I."/>
            <person name="Miller C.S."/>
            <person name="Castelle C.J."/>
            <person name="VerBerkmoes N.C."/>
            <person name="Wilkins M.J."/>
            <person name="Hettich R.L."/>
            <person name="Lipton M.S."/>
            <person name="Williams K.H."/>
            <person name="Long P.E."/>
            <person name="Banfield J.F."/>
        </authorList>
    </citation>
    <scope>NUCLEOTIDE SEQUENCE [LARGE SCALE GENOMIC DNA]</scope>
</reference>
<sequence length="439" mass="50384">MDNKAINVSALTKKARKCQQFLNFIRQNWIAIALNIAAVVICAWSFRYGLSRSFDLDISSVIMALGIIVIASPIVDMRASTPKMSITCMMMVGMAGAIAGAILCFTQGASTLGNITGVVVGFIFGAIISFVLGGGFSFLVNSIVDNLWEQHKKYCLPIVLGIMTFTVLLASSFQNVGDQFWKFDRGTGKLVERTVFILPGSTLEKEYFVVERKPQKEVFVWIWFPPVKDSGWSYEKEGYTFRHKVILTCNFKNHKAYERIQGTQFPDLPILADSRAQGPEAVKKVILMTSGLTSEDIEITKIDGLEWSMFVYQDKYWSKSEAKLLLSTQKKDDPPSRKRLGDSFLHFLENSYNKLHNMVEFNSSFHLRCAITIYWFYRKGNFLLQKMLICELFLSEKVSRKLYPIYEKLRNCIWKKRKVIKTRIHSHFWPLFRFSMVKI</sequence>
<dbReference type="EMBL" id="AMFJ01034363">
    <property type="protein sequence ID" value="EKD29545.1"/>
    <property type="molecule type" value="Genomic_DNA"/>
</dbReference>
<name>K1XGX4_9BACT</name>
<protein>
    <submittedName>
        <fullName evidence="1">Uncharacterized protein</fullName>
    </submittedName>
</protein>
<dbReference type="AlphaFoldDB" id="K1XGX4"/>
<comment type="caution">
    <text evidence="1">The sequence shown here is derived from an EMBL/GenBank/DDBJ whole genome shotgun (WGS) entry which is preliminary data.</text>
</comment>
<organism evidence="1">
    <name type="scientific">uncultured bacterium</name>
    <name type="common">gcode 4</name>
    <dbReference type="NCBI Taxonomy" id="1234023"/>
    <lineage>
        <taxon>Bacteria</taxon>
        <taxon>environmental samples</taxon>
    </lineage>
</organism>
<proteinExistence type="predicted"/>